<dbReference type="GO" id="GO:0005684">
    <property type="term" value="C:U2-type spliceosomal complex"/>
    <property type="evidence" value="ECO:0007669"/>
    <property type="project" value="TreeGrafter"/>
</dbReference>
<evidence type="ECO:0000313" key="3">
    <source>
        <dbReference type="EMBL" id="CAE0659337.1"/>
    </source>
</evidence>
<dbReference type="InterPro" id="IPR018609">
    <property type="entry name" value="Bud13"/>
</dbReference>
<evidence type="ECO:0008006" key="4">
    <source>
        <dbReference type="Google" id="ProtNLM"/>
    </source>
</evidence>
<feature type="region of interest" description="Disordered" evidence="2">
    <location>
        <begin position="57"/>
        <end position="313"/>
    </location>
</feature>
<evidence type="ECO:0000256" key="1">
    <source>
        <dbReference type="ARBA" id="ARBA00011069"/>
    </source>
</evidence>
<feature type="compositionally biased region" description="Basic and acidic residues" evidence="2">
    <location>
        <begin position="155"/>
        <end position="166"/>
    </location>
</feature>
<protein>
    <recommendedName>
        <fullName evidence="4">BUD13 homolog</fullName>
    </recommendedName>
</protein>
<dbReference type="InterPro" id="IPR051112">
    <property type="entry name" value="CWC26_splicing_factor"/>
</dbReference>
<feature type="region of interest" description="Disordered" evidence="2">
    <location>
        <begin position="428"/>
        <end position="464"/>
    </location>
</feature>
<organism evidence="3">
    <name type="scientific">Lotharella globosa</name>
    <dbReference type="NCBI Taxonomy" id="91324"/>
    <lineage>
        <taxon>Eukaryota</taxon>
        <taxon>Sar</taxon>
        <taxon>Rhizaria</taxon>
        <taxon>Cercozoa</taxon>
        <taxon>Chlorarachniophyceae</taxon>
        <taxon>Lotharella</taxon>
    </lineage>
</organism>
<accession>A0A7S3YR25</accession>
<sequence>MKIIDEDYDWKKAEQTSLAIEIDRAKAAGATIVTFDEAVKKQEEDEEEMIFRQARLRQATRDGSGWVSVNDGAGNDAENAPQRLDSDDDDSPVRRRHDSDAEDAEDDKHPTKARLDSDDDQSPVRRATRHDSDDDNSPVRRSGKSRRHDSDDDMSPSRRDSDESPVRRSSKPRMDSDDDMSPVRRAPRSRKDEEDDLSPVRSRGGKDSSPRRRGRDPRSRKGEEDDLSPVRSRRGRGSSPRRRGRDDDMSPPRRKRRRGAEGDLSPKRRRSPRDSPDEDDDLSPVRKKSTRHDDDEEEEEKEAMGLLTSKQFTMQNLKKEAKKMKELHSMNAVASGAGAKTVFRDRRGRKLESLQKFMDQKAGKYVEDDEANIEWGSGLVQKEEREREKKMAEQLRKGPFARGRDDELMNADLRARDRWGDPMLAMIKKKKQKKKRKQIQLQTEEPSEEAAAAQVKTRPYYQGHPWPNRYGIRPGYRWDGVDRSNGWETKRMLHANNMKVREQQGYRWGASAM</sequence>
<feature type="compositionally biased region" description="Basic and acidic residues" evidence="2">
    <location>
        <begin position="204"/>
        <end position="223"/>
    </location>
</feature>
<dbReference type="AlphaFoldDB" id="A0A7S3YR25"/>
<name>A0A7S3YR25_9EUKA</name>
<dbReference type="EMBL" id="HBIV01014919">
    <property type="protein sequence ID" value="CAE0659337.1"/>
    <property type="molecule type" value="Transcribed_RNA"/>
</dbReference>
<dbReference type="PANTHER" id="PTHR31809">
    <property type="entry name" value="BUD13 HOMOLOG"/>
    <property type="match status" value="1"/>
</dbReference>
<evidence type="ECO:0000256" key="2">
    <source>
        <dbReference type="SAM" id="MobiDB-lite"/>
    </source>
</evidence>
<dbReference type="GO" id="GO:0070274">
    <property type="term" value="C:RES complex"/>
    <property type="evidence" value="ECO:0007669"/>
    <property type="project" value="TreeGrafter"/>
</dbReference>
<feature type="compositionally biased region" description="Basic and acidic residues" evidence="2">
    <location>
        <begin position="106"/>
        <end position="116"/>
    </location>
</feature>
<gene>
    <name evidence="3" type="ORF">LGLO00237_LOCUS10913</name>
</gene>
<dbReference type="PANTHER" id="PTHR31809:SF0">
    <property type="entry name" value="BUD13 HOMOLOG"/>
    <property type="match status" value="1"/>
</dbReference>
<comment type="similarity">
    <text evidence="1">Belongs to the CWC26 family.</text>
</comment>
<dbReference type="GO" id="GO:0003723">
    <property type="term" value="F:RNA binding"/>
    <property type="evidence" value="ECO:0007669"/>
    <property type="project" value="TreeGrafter"/>
</dbReference>
<feature type="compositionally biased region" description="Basic residues" evidence="2">
    <location>
        <begin position="428"/>
        <end position="438"/>
    </location>
</feature>
<proteinExistence type="inferred from homology"/>
<dbReference type="Pfam" id="PF09736">
    <property type="entry name" value="Bud13"/>
    <property type="match status" value="1"/>
</dbReference>
<reference evidence="3" key="1">
    <citation type="submission" date="2021-01" db="EMBL/GenBank/DDBJ databases">
        <authorList>
            <person name="Corre E."/>
            <person name="Pelletier E."/>
            <person name="Niang G."/>
            <person name="Scheremetjew M."/>
            <person name="Finn R."/>
            <person name="Kale V."/>
            <person name="Holt S."/>
            <person name="Cochrane G."/>
            <person name="Meng A."/>
            <person name="Brown T."/>
            <person name="Cohen L."/>
        </authorList>
    </citation>
    <scope>NUCLEOTIDE SEQUENCE</scope>
    <source>
        <strain evidence="3">CCCM811</strain>
    </source>
</reference>
<feature type="compositionally biased region" description="Basic residues" evidence="2">
    <location>
        <begin position="231"/>
        <end position="243"/>
    </location>
</feature>
<dbReference type="GO" id="GO:0000398">
    <property type="term" value="P:mRNA splicing, via spliceosome"/>
    <property type="evidence" value="ECO:0007669"/>
    <property type="project" value="TreeGrafter"/>
</dbReference>